<evidence type="ECO:0000259" key="1">
    <source>
        <dbReference type="SMART" id="SM00897"/>
    </source>
</evidence>
<dbReference type="Proteomes" id="UP000032232">
    <property type="component" value="Unassembled WGS sequence"/>
</dbReference>
<name>A0A0D1ECT2_9RHOB</name>
<evidence type="ECO:0000313" key="3">
    <source>
        <dbReference type="EMBL" id="KIT14741.1"/>
    </source>
</evidence>
<dbReference type="SMART" id="SM00897">
    <property type="entry name" value="FIST"/>
    <property type="match status" value="1"/>
</dbReference>
<accession>A0A0D1ECT2</accession>
<evidence type="ECO:0000313" key="4">
    <source>
        <dbReference type="Proteomes" id="UP000032232"/>
    </source>
</evidence>
<dbReference type="RefSeq" id="WP_084630001.1">
    <property type="nucleotide sequence ID" value="NZ_FZPF01000002.1"/>
</dbReference>
<dbReference type="STRING" id="935700.jaqu_35440"/>
<reference evidence="3 4" key="1">
    <citation type="submission" date="2015-02" db="EMBL/GenBank/DDBJ databases">
        <title>Genome Sequence of Jannaschia aquimarina DSM28248, a member of the Roseobacter clade.</title>
        <authorList>
            <person name="Voget S."/>
            <person name="Daniel R."/>
        </authorList>
    </citation>
    <scope>NUCLEOTIDE SEQUENCE [LARGE SCALE GENOMIC DNA]</scope>
    <source>
        <strain evidence="3 4">GSW-M26</strain>
    </source>
</reference>
<keyword evidence="4" id="KW-1185">Reference proteome</keyword>
<sequence>MNIQRDGQTPSASVHISRGAFVTVEVAVDDHEPAARIAADLGDVPIAQIFLFCSPSSAFETLVSDLDARLPDVPVVACTTAGEIGAQGYADDRIIAVALPKAHFATQPILIETLSGIDRTAAAERVVAERIALADANPDKPEGFAFLMVDGLSLREDMLVGSLAPALGQMPLFGGSAGDGQRFDRTLLSIDGRVYRDAAILTLVQTDHAVKVFSLDNLVPTDTRMVVTAADPDRRIVKEINAEPAGREYARIIGKDPEQLDEFTFASHPVTVRLGEGHHVRAIQRVNETGELVFFSAIEEGMVLTVAEPAEIVNHLEQSLARLSATASPAGILACDCLLRRISAEQGQRGREISEVLSRHGVIGFSTYGEQIGPLHQNQTMTGVALFPPTGNGGA</sequence>
<dbReference type="PANTHER" id="PTHR40252">
    <property type="entry name" value="BLR0328 PROTEIN"/>
    <property type="match status" value="1"/>
</dbReference>
<dbReference type="InterPro" id="IPR019494">
    <property type="entry name" value="FIST_C"/>
</dbReference>
<dbReference type="OrthoDB" id="9807948at2"/>
<proteinExistence type="predicted"/>
<dbReference type="Pfam" id="PF10442">
    <property type="entry name" value="FIST_C"/>
    <property type="match status" value="1"/>
</dbReference>
<dbReference type="Pfam" id="PF08495">
    <property type="entry name" value="FIST"/>
    <property type="match status" value="1"/>
</dbReference>
<dbReference type="PATRIC" id="fig|935700.4.peg.3652"/>
<evidence type="ECO:0000259" key="2">
    <source>
        <dbReference type="SMART" id="SM01204"/>
    </source>
</evidence>
<organism evidence="3 4">
    <name type="scientific">Jannaschia aquimarina</name>
    <dbReference type="NCBI Taxonomy" id="935700"/>
    <lineage>
        <taxon>Bacteria</taxon>
        <taxon>Pseudomonadati</taxon>
        <taxon>Pseudomonadota</taxon>
        <taxon>Alphaproteobacteria</taxon>
        <taxon>Rhodobacterales</taxon>
        <taxon>Roseobacteraceae</taxon>
        <taxon>Jannaschia</taxon>
    </lineage>
</organism>
<protein>
    <submittedName>
        <fullName evidence="3">FIST N domain protein</fullName>
    </submittedName>
</protein>
<dbReference type="AlphaFoldDB" id="A0A0D1ECT2"/>
<feature type="domain" description="FIST" evidence="1">
    <location>
        <begin position="45"/>
        <end position="244"/>
    </location>
</feature>
<dbReference type="EMBL" id="JYFE01000065">
    <property type="protein sequence ID" value="KIT14741.1"/>
    <property type="molecule type" value="Genomic_DNA"/>
</dbReference>
<feature type="domain" description="FIST C-domain" evidence="2">
    <location>
        <begin position="245"/>
        <end position="374"/>
    </location>
</feature>
<comment type="caution">
    <text evidence="3">The sequence shown here is derived from an EMBL/GenBank/DDBJ whole genome shotgun (WGS) entry which is preliminary data.</text>
</comment>
<dbReference type="PANTHER" id="PTHR40252:SF2">
    <property type="entry name" value="BLR0328 PROTEIN"/>
    <property type="match status" value="1"/>
</dbReference>
<gene>
    <name evidence="3" type="ORF">jaqu_35440</name>
</gene>
<dbReference type="InterPro" id="IPR013702">
    <property type="entry name" value="FIST_domain_N"/>
</dbReference>
<dbReference type="SMART" id="SM01204">
    <property type="entry name" value="FIST_C"/>
    <property type="match status" value="1"/>
</dbReference>